<accession>A0A2Z5FYJ7</accession>
<dbReference type="PANTHER" id="PTHR43747:SF5">
    <property type="entry name" value="FAD-BINDING DOMAIN-CONTAINING PROTEIN"/>
    <property type="match status" value="1"/>
</dbReference>
<organism evidence="5 6">
    <name type="scientific">Acidisarcina polymorpha</name>
    <dbReference type="NCBI Taxonomy" id="2211140"/>
    <lineage>
        <taxon>Bacteria</taxon>
        <taxon>Pseudomonadati</taxon>
        <taxon>Acidobacteriota</taxon>
        <taxon>Terriglobia</taxon>
        <taxon>Terriglobales</taxon>
        <taxon>Acidobacteriaceae</taxon>
        <taxon>Acidisarcina</taxon>
    </lineage>
</organism>
<dbReference type="RefSeq" id="WP_114207297.1">
    <property type="nucleotide sequence ID" value="NZ_CP030840.1"/>
</dbReference>
<dbReference type="InterPro" id="IPR006905">
    <property type="entry name" value="Flavin_halogenase"/>
</dbReference>
<dbReference type="EMBL" id="CP030840">
    <property type="protein sequence ID" value="AXC11949.1"/>
    <property type="molecule type" value="Genomic_DNA"/>
</dbReference>
<dbReference type="Gene3D" id="3.50.50.60">
    <property type="entry name" value="FAD/NAD(P)-binding domain"/>
    <property type="match status" value="1"/>
</dbReference>
<dbReference type="InterPro" id="IPR003953">
    <property type="entry name" value="FAD-dep_OxRdtase_2_FAD-bd"/>
</dbReference>
<dbReference type="GO" id="GO:0004497">
    <property type="term" value="F:monooxygenase activity"/>
    <property type="evidence" value="ECO:0007669"/>
    <property type="project" value="UniProtKB-KW"/>
</dbReference>
<keyword evidence="2" id="KW-0560">Oxidoreductase</keyword>
<protein>
    <submittedName>
        <fullName evidence="5">FAD-binding protein, inferred for ABFAE pathway</fullName>
    </submittedName>
</protein>
<dbReference type="Pfam" id="PF04820">
    <property type="entry name" value="Trp_halogenase"/>
    <property type="match status" value="1"/>
</dbReference>
<gene>
    <name evidence="5" type="ORF">ACPOL_2636</name>
</gene>
<dbReference type="KEGG" id="abas:ACPOL_2636"/>
<dbReference type="SUPFAM" id="SSF51905">
    <property type="entry name" value="FAD/NAD(P)-binding domain"/>
    <property type="match status" value="1"/>
</dbReference>
<proteinExistence type="predicted"/>
<keyword evidence="6" id="KW-1185">Reference proteome</keyword>
<dbReference type="InterPro" id="IPR036188">
    <property type="entry name" value="FAD/NAD-bd_sf"/>
</dbReference>
<sequence>MQDKKDNFDVTVIGGGLAGMSASIHLANAGLRVLCIEADPLDKDPVGESLDWSAPDLLKALGLPTEYLLDQGIATYKRHVILKLRNGLERHYVPGEWLGKPPYNVNLRTLHVDRSELNQALREIFIGKGITLINDRVAHVETTGRVIKAVVTAQGERITSKWFIDASGSSAGLFPRTFNLPVYEYGPHKVAMWDYFTVPESIEGTTLHADGAGPPYMEWVWQIPIHPTIISVGYVTTGEAVKEKRQQGLSVGEIFAAQLQRFPDLQGFLHETGKDQPRTTSFRCRVFAKVAGPNWLVAGEAAAMVDPMTSNGVTAALRHGAEASSLIIQNRNRERLPRLAAAMYSQRVLSLARFFNSGIENVLYDWPIRNRIGAFNAGDLYTIPAWSMNVVYSRLRPQGLIKTTLLRLLLATLRYSLDAFHWFCKRTQSPPAAATAP</sequence>
<reference evidence="5 6" key="1">
    <citation type="journal article" date="2018" name="Front. Microbiol.">
        <title>Hydrolytic Capabilities as a Key to Environmental Success: Chitinolytic and Cellulolytic Acidobacteria From Acidic Sub-arctic Soils and Boreal Peatlands.</title>
        <authorList>
            <person name="Belova S.E."/>
            <person name="Ravin N.V."/>
            <person name="Pankratov T.A."/>
            <person name="Rakitin A.L."/>
            <person name="Ivanova A.A."/>
            <person name="Beletsky A.V."/>
            <person name="Mardanov A.V."/>
            <person name="Sinninghe Damste J.S."/>
            <person name="Dedysh S.N."/>
        </authorList>
    </citation>
    <scope>NUCLEOTIDE SEQUENCE [LARGE SCALE GENOMIC DNA]</scope>
    <source>
        <strain evidence="5 6">SBC82</strain>
    </source>
</reference>
<dbReference type="PANTHER" id="PTHR43747">
    <property type="entry name" value="FAD-BINDING PROTEIN"/>
    <property type="match status" value="1"/>
</dbReference>
<evidence type="ECO:0000313" key="5">
    <source>
        <dbReference type="EMBL" id="AXC11949.1"/>
    </source>
</evidence>
<keyword evidence="3" id="KW-0503">Monooxygenase</keyword>
<dbReference type="PRINTS" id="PR00420">
    <property type="entry name" value="RNGMNOXGNASE"/>
</dbReference>
<evidence type="ECO:0000256" key="2">
    <source>
        <dbReference type="ARBA" id="ARBA00023002"/>
    </source>
</evidence>
<evidence type="ECO:0000256" key="1">
    <source>
        <dbReference type="ARBA" id="ARBA00022630"/>
    </source>
</evidence>
<evidence type="ECO:0000259" key="4">
    <source>
        <dbReference type="Pfam" id="PF00890"/>
    </source>
</evidence>
<name>A0A2Z5FYJ7_9BACT</name>
<dbReference type="Pfam" id="PF00890">
    <property type="entry name" value="FAD_binding_2"/>
    <property type="match status" value="1"/>
</dbReference>
<dbReference type="InterPro" id="IPR050816">
    <property type="entry name" value="Flavin-dep_Halogenase_NPB"/>
</dbReference>
<dbReference type="AlphaFoldDB" id="A0A2Z5FYJ7"/>
<keyword evidence="1" id="KW-0285">Flavoprotein</keyword>
<dbReference type="Proteomes" id="UP000253606">
    <property type="component" value="Chromosome"/>
</dbReference>
<evidence type="ECO:0000256" key="3">
    <source>
        <dbReference type="ARBA" id="ARBA00023033"/>
    </source>
</evidence>
<feature type="domain" description="FAD-dependent oxidoreductase 2 FAD-binding" evidence="4">
    <location>
        <begin position="9"/>
        <end position="39"/>
    </location>
</feature>
<evidence type="ECO:0000313" key="6">
    <source>
        <dbReference type="Proteomes" id="UP000253606"/>
    </source>
</evidence>